<reference evidence="1 2" key="2">
    <citation type="submission" date="2019-08" db="EMBL/GenBank/DDBJ databases">
        <title>Jejuicoccus antrihumi gen. nov., sp. nov., a new member of the family Dermacoccaceae isolated from a cave.</title>
        <authorList>
            <person name="Schumann P."/>
            <person name="Kim I.S."/>
        </authorList>
    </citation>
    <scope>NUCLEOTIDE SEQUENCE [LARGE SCALE GENOMIC DNA]</scope>
    <source>
        <strain evidence="1 2">C5-26</strain>
    </source>
</reference>
<keyword evidence="2" id="KW-1185">Reference proteome</keyword>
<name>A0A563DW67_9MICO</name>
<dbReference type="Proteomes" id="UP000320244">
    <property type="component" value="Unassembled WGS sequence"/>
</dbReference>
<dbReference type="OrthoDB" id="3524665at2"/>
<gene>
    <name evidence="1" type="ORF">FGL98_19220</name>
</gene>
<evidence type="ECO:0000313" key="2">
    <source>
        <dbReference type="Proteomes" id="UP000320244"/>
    </source>
</evidence>
<accession>A0A563DW67</accession>
<dbReference type="InterPro" id="IPR038312">
    <property type="entry name" value="DUF5063_sf"/>
</dbReference>
<sequence length="195" mass="21120">MPESRATTTQQAEVQLKELVHETAKDAHDFSGAIRDMATGATPDAVIPLLLIAVAQLSVTGARLGAIQDVVPAERFEADSGPETDLDGLRVSLANAFQGIDDFTDLVDPVTSMEISRGALSDDLAGIVGALEHGLAHYEHGRLTEAMWWWQFSYLSEWGVRASAVLRVLQTILGHLRMDADEETVAEAEFDALHP</sequence>
<evidence type="ECO:0000313" key="1">
    <source>
        <dbReference type="EMBL" id="TWP33964.1"/>
    </source>
</evidence>
<dbReference type="Gene3D" id="1.20.120.1550">
    <property type="entry name" value="Protein of unknown function DUF5063"/>
    <property type="match status" value="1"/>
</dbReference>
<protein>
    <submittedName>
        <fullName evidence="1">DUF5063 domain-containing protein</fullName>
    </submittedName>
</protein>
<dbReference type="AlphaFoldDB" id="A0A563DW67"/>
<proteinExistence type="predicted"/>
<dbReference type="InterPro" id="IPR032025">
    <property type="entry name" value="DUF5063"/>
</dbReference>
<comment type="caution">
    <text evidence="1">The sequence shown here is derived from an EMBL/GenBank/DDBJ whole genome shotgun (WGS) entry which is preliminary data.</text>
</comment>
<reference evidence="1 2" key="1">
    <citation type="submission" date="2019-05" db="EMBL/GenBank/DDBJ databases">
        <authorList>
            <person name="Lee S.D."/>
        </authorList>
    </citation>
    <scope>NUCLEOTIDE SEQUENCE [LARGE SCALE GENOMIC DNA]</scope>
    <source>
        <strain evidence="1 2">C5-26</strain>
    </source>
</reference>
<dbReference type="Pfam" id="PF16702">
    <property type="entry name" value="DUF5063"/>
    <property type="match status" value="1"/>
</dbReference>
<organism evidence="1 2">
    <name type="scientific">Leekyejoonella antrihumi</name>
    <dbReference type="NCBI Taxonomy" id="1660198"/>
    <lineage>
        <taxon>Bacteria</taxon>
        <taxon>Bacillati</taxon>
        <taxon>Actinomycetota</taxon>
        <taxon>Actinomycetes</taxon>
        <taxon>Micrococcales</taxon>
        <taxon>Dermacoccaceae</taxon>
        <taxon>Leekyejoonella</taxon>
    </lineage>
</organism>
<dbReference type="EMBL" id="VCQV01000033">
    <property type="protein sequence ID" value="TWP33964.1"/>
    <property type="molecule type" value="Genomic_DNA"/>
</dbReference>
<dbReference type="RefSeq" id="WP_146319492.1">
    <property type="nucleotide sequence ID" value="NZ_VCQV01000033.1"/>
</dbReference>